<dbReference type="VEuPathDB" id="FungiDB:PNEJI1_002340"/>
<dbReference type="STRING" id="1209962.L0P7S6"/>
<reference evidence="1 2" key="1">
    <citation type="journal article" date="2012" name="MBio">
        <title>De novo assembly of the Pneumocystis jirovecii genome from a single bronchoalveolar lavage fluid specimen from a patient.</title>
        <authorList>
            <person name="Cisse O.H."/>
            <person name="Pagni M."/>
            <person name="Hauser P.M."/>
        </authorList>
    </citation>
    <scope>NUCLEOTIDE SEQUENCE [LARGE SCALE GENOMIC DNA]</scope>
    <source>
        <strain evidence="1 2">SE8</strain>
    </source>
</reference>
<dbReference type="EMBL" id="CAKM01000071">
    <property type="protein sequence ID" value="CCJ28431.1"/>
    <property type="molecule type" value="Genomic_DNA"/>
</dbReference>
<comment type="caution">
    <text evidence="1">The sequence shown here is derived from an EMBL/GenBank/DDBJ whole genome shotgun (WGS) entry which is preliminary data.</text>
</comment>
<protein>
    <submittedName>
        <fullName evidence="1">Uncharacterized protein</fullName>
    </submittedName>
</protein>
<dbReference type="InParanoid" id="L0P7S6"/>
<dbReference type="AlphaFoldDB" id="L0P7S6"/>
<name>L0P7S6_PNEJI</name>
<gene>
    <name evidence="1" type="ORF">PNEJI1_002340</name>
</gene>
<evidence type="ECO:0000313" key="2">
    <source>
        <dbReference type="Proteomes" id="UP000010422"/>
    </source>
</evidence>
<proteinExistence type="predicted"/>
<accession>L0P7S6</accession>
<evidence type="ECO:0000313" key="1">
    <source>
        <dbReference type="EMBL" id="CCJ28431.1"/>
    </source>
</evidence>
<organism evidence="2">
    <name type="scientific">Pneumocystis jirovecii</name>
    <name type="common">Human pneumocystis pneumonia agent</name>
    <dbReference type="NCBI Taxonomy" id="42068"/>
    <lineage>
        <taxon>Eukaryota</taxon>
        <taxon>Fungi</taxon>
        <taxon>Dikarya</taxon>
        <taxon>Ascomycota</taxon>
        <taxon>Taphrinomycotina</taxon>
        <taxon>Pneumocystomycetes</taxon>
        <taxon>Pneumocystaceae</taxon>
        <taxon>Pneumocystis</taxon>
    </lineage>
</organism>
<sequence>MKNLKNYQTINSLEKKTDIKNLSKSPDLKVSHPYLDSSEQFEFKNKLGKRTSSVPYEKKKKQKEYNYSTSAYNSPTFLRSRRSINFEHLFKKNMHSSSQKTSYQLNILWRHLLAELSAEFEIKENKEDLVNFLLVPKELEKVLLFGWLVCLDTVLF</sequence>
<dbReference type="Proteomes" id="UP000010422">
    <property type="component" value="Unassembled WGS sequence"/>
</dbReference>